<name>A0A7Y6IS04_9ACTN</name>
<comment type="caution">
    <text evidence="1">The sequence shown here is derived from an EMBL/GenBank/DDBJ whole genome shotgun (WGS) entry which is preliminary data.</text>
</comment>
<proteinExistence type="predicted"/>
<keyword evidence="2" id="KW-1185">Reference proteome</keyword>
<evidence type="ECO:0000313" key="2">
    <source>
        <dbReference type="Proteomes" id="UP000546126"/>
    </source>
</evidence>
<dbReference type="AlphaFoldDB" id="A0A7Y6IS04"/>
<reference evidence="1 2" key="1">
    <citation type="submission" date="2020-06" db="EMBL/GenBank/DDBJ databases">
        <authorList>
            <person name="Chanama M."/>
        </authorList>
    </citation>
    <scope>NUCLEOTIDE SEQUENCE [LARGE SCALE GENOMIC DNA]</scope>
    <source>
        <strain evidence="1 2">TBRC6557</strain>
    </source>
</reference>
<dbReference type="Proteomes" id="UP000546126">
    <property type="component" value="Unassembled WGS sequence"/>
</dbReference>
<protein>
    <submittedName>
        <fullName evidence="1">DUF2716 domain-containing protein</fullName>
    </submittedName>
</protein>
<dbReference type="RefSeq" id="WP_175602879.1">
    <property type="nucleotide sequence ID" value="NZ_JABWGO010000006.1"/>
</dbReference>
<organism evidence="1 2">
    <name type="scientific">Nonomuraea rhodomycinica</name>
    <dbReference type="NCBI Taxonomy" id="1712872"/>
    <lineage>
        <taxon>Bacteria</taxon>
        <taxon>Bacillati</taxon>
        <taxon>Actinomycetota</taxon>
        <taxon>Actinomycetes</taxon>
        <taxon>Streptosporangiales</taxon>
        <taxon>Streptosporangiaceae</taxon>
        <taxon>Nonomuraea</taxon>
    </lineage>
</organism>
<sequence>MCRTLAPAEWRSSGVVTKLPLPCSVRIKPSERLLVLDWQHPSWWFRLHRHALADTPGRPVEIFPPR</sequence>
<gene>
    <name evidence="1" type="ORF">HT134_24960</name>
</gene>
<dbReference type="EMBL" id="JABWGO010000006">
    <property type="protein sequence ID" value="NUW43357.1"/>
    <property type="molecule type" value="Genomic_DNA"/>
</dbReference>
<dbReference type="InterPro" id="IPR020323">
    <property type="entry name" value="DUF2716"/>
</dbReference>
<accession>A0A7Y6IS04</accession>
<evidence type="ECO:0000313" key="1">
    <source>
        <dbReference type="EMBL" id="NUW43357.1"/>
    </source>
</evidence>
<dbReference type="Pfam" id="PF10898">
    <property type="entry name" value="DUF2716"/>
    <property type="match status" value="1"/>
</dbReference>